<keyword evidence="3" id="KW-0255">Endonuclease</keyword>
<dbReference type="AlphaFoldDB" id="A0A921NQK7"/>
<accession>A0A921NQK7</accession>
<dbReference type="Pfam" id="PF03372">
    <property type="entry name" value="Exo_endo_phos"/>
    <property type="match status" value="1"/>
</dbReference>
<evidence type="ECO:0000259" key="2">
    <source>
        <dbReference type="Pfam" id="PF03372"/>
    </source>
</evidence>
<dbReference type="OrthoDB" id="9796594at2"/>
<gene>
    <name evidence="3" type="ORF">PMES_02327</name>
</gene>
<evidence type="ECO:0000313" key="4">
    <source>
        <dbReference type="Proteomes" id="UP000698242"/>
    </source>
</evidence>
<feature type="transmembrane region" description="Helical" evidence="1">
    <location>
        <begin position="44"/>
        <end position="62"/>
    </location>
</feature>
<feature type="transmembrane region" description="Helical" evidence="1">
    <location>
        <begin position="12"/>
        <end position="37"/>
    </location>
</feature>
<sequence length="372" mass="42995">MDMGIISTAYLAFMYVTSLAMLTFTALPFTGSHAWWIRVMDFPRFHYIAVILPLLVAAWWLPSWHREGIMLILGGCLAYQFWRVLPYTPFVPKEIRFASEGNGDDVVTLMSSNVLMENRDYAAVRRVIEENDPDILFLMEIDQTWLDAMEPALEGYETVIRHPKDNYYGLVFATRLKMHEVRVAYLTQERTPTLFSELETDDGKRFRFVGMHPKPPTPGVDTEERDDQLFYAARFARDSNLPVVIMGDFNAVAWSHVAHKFKSVGRYLDPRIGRGPLPSFDANHRIMRFPIDQLYITPDIALISFGRGENVGSDHFPMFAKLRFDPEQAERLNKRLVPLPEDVETEIETRIARHRARLDAVMDEVEDERTDA</sequence>
<dbReference type="InterPro" id="IPR005135">
    <property type="entry name" value="Endo/exonuclease/phosphatase"/>
</dbReference>
<reference evidence="3" key="1">
    <citation type="submission" date="2013-03" db="EMBL/GenBank/DDBJ databases">
        <title>Genome Sequence of the Profundibacterium mesophilum strain KAUST100406-0324T from Red Sea, a novel genus in the family Rhodobacteraceae.</title>
        <authorList>
            <person name="Essack M."/>
            <person name="Alam I."/>
            <person name="Lafi F."/>
            <person name="Alawi W."/>
            <person name="Kamanu F."/>
            <person name="Al-Suwailem A."/>
            <person name="Lee O.O."/>
            <person name="Xu Y."/>
            <person name="Bajic V."/>
            <person name="Qian P.-Y."/>
            <person name="Archer J."/>
        </authorList>
    </citation>
    <scope>NUCLEOTIDE SEQUENCE</scope>
    <source>
        <strain evidence="3">KAUST100406-0324</strain>
    </source>
</reference>
<feature type="domain" description="Endonuclease/exonuclease/phosphatase" evidence="2">
    <location>
        <begin position="110"/>
        <end position="315"/>
    </location>
</feature>
<organism evidence="3 4">
    <name type="scientific">Profundibacterium mesophilum KAUST100406-0324</name>
    <dbReference type="NCBI Taxonomy" id="1037889"/>
    <lineage>
        <taxon>Bacteria</taxon>
        <taxon>Pseudomonadati</taxon>
        <taxon>Pseudomonadota</taxon>
        <taxon>Alphaproteobacteria</taxon>
        <taxon>Rhodobacterales</taxon>
        <taxon>Roseobacteraceae</taxon>
        <taxon>Profundibacterium</taxon>
    </lineage>
</organism>
<keyword evidence="3" id="KW-0378">Hydrolase</keyword>
<keyword evidence="1" id="KW-0472">Membrane</keyword>
<dbReference type="GO" id="GO:0004519">
    <property type="term" value="F:endonuclease activity"/>
    <property type="evidence" value="ECO:0007669"/>
    <property type="project" value="UniProtKB-KW"/>
</dbReference>
<dbReference type="Proteomes" id="UP000698242">
    <property type="component" value="Unassembled WGS sequence"/>
</dbReference>
<dbReference type="EMBL" id="APKE01000026">
    <property type="protein sequence ID" value="KAF0675437.1"/>
    <property type="molecule type" value="Genomic_DNA"/>
</dbReference>
<dbReference type="RefSeq" id="WP_159965836.1">
    <property type="nucleotide sequence ID" value="NZ_APKE01000026.1"/>
</dbReference>
<keyword evidence="3" id="KW-0540">Nuclease</keyword>
<keyword evidence="1" id="KW-1133">Transmembrane helix</keyword>
<name>A0A921NQK7_9RHOB</name>
<protein>
    <submittedName>
        <fullName evidence="3">Endonuclease/Exonuclease/phosphatase family domain containing protein</fullName>
    </submittedName>
</protein>
<proteinExistence type="predicted"/>
<dbReference type="SUPFAM" id="SSF56219">
    <property type="entry name" value="DNase I-like"/>
    <property type="match status" value="1"/>
</dbReference>
<evidence type="ECO:0000256" key="1">
    <source>
        <dbReference type="SAM" id="Phobius"/>
    </source>
</evidence>
<dbReference type="Gene3D" id="3.60.10.10">
    <property type="entry name" value="Endonuclease/exonuclease/phosphatase"/>
    <property type="match status" value="1"/>
</dbReference>
<comment type="caution">
    <text evidence="3">The sequence shown here is derived from an EMBL/GenBank/DDBJ whole genome shotgun (WGS) entry which is preliminary data.</text>
</comment>
<keyword evidence="4" id="KW-1185">Reference proteome</keyword>
<keyword evidence="1" id="KW-0812">Transmembrane</keyword>
<evidence type="ECO:0000313" key="3">
    <source>
        <dbReference type="EMBL" id="KAF0675437.1"/>
    </source>
</evidence>
<dbReference type="InterPro" id="IPR036691">
    <property type="entry name" value="Endo/exonu/phosph_ase_sf"/>
</dbReference>